<comment type="caution">
    <text evidence="1">The sequence shown here is derived from an EMBL/GenBank/DDBJ whole genome shotgun (WGS) entry which is preliminary data.</text>
</comment>
<proteinExistence type="predicted"/>
<evidence type="ECO:0000313" key="2">
    <source>
        <dbReference type="Proteomes" id="UP000734854"/>
    </source>
</evidence>
<dbReference type="Proteomes" id="UP000734854">
    <property type="component" value="Unassembled WGS sequence"/>
</dbReference>
<organism evidence="1 2">
    <name type="scientific">Zingiber officinale</name>
    <name type="common">Ginger</name>
    <name type="synonym">Amomum zingiber</name>
    <dbReference type="NCBI Taxonomy" id="94328"/>
    <lineage>
        <taxon>Eukaryota</taxon>
        <taxon>Viridiplantae</taxon>
        <taxon>Streptophyta</taxon>
        <taxon>Embryophyta</taxon>
        <taxon>Tracheophyta</taxon>
        <taxon>Spermatophyta</taxon>
        <taxon>Magnoliopsida</taxon>
        <taxon>Liliopsida</taxon>
        <taxon>Zingiberales</taxon>
        <taxon>Zingiberaceae</taxon>
        <taxon>Zingiber</taxon>
    </lineage>
</organism>
<dbReference type="PANTHER" id="PTHR11439">
    <property type="entry name" value="GAG-POL-RELATED RETROTRANSPOSON"/>
    <property type="match status" value="1"/>
</dbReference>
<sequence>MLRCPVDTARRHAAQRKLSHCVTYPGRFAIARREEPTRGRVATLELDLVSSTSIGSLVDKERLHQITNEIWIGNFDSRFMQNPTKHHLEAAKRILRYVAGTVDYEIYYTKVSKFDLCQFTDSDWASSVDDQKSTSANVFNIGSGAIL</sequence>
<dbReference type="AlphaFoldDB" id="A0A8J5FFX7"/>
<dbReference type="EMBL" id="JACMSC010000016">
    <property type="protein sequence ID" value="KAG6483275.1"/>
    <property type="molecule type" value="Genomic_DNA"/>
</dbReference>
<accession>A0A8J5FFX7</accession>
<protein>
    <recommendedName>
        <fullName evidence="3">Mitochondrial protein</fullName>
    </recommendedName>
</protein>
<dbReference type="PANTHER" id="PTHR11439:SF483">
    <property type="entry name" value="PEPTIDE SYNTHASE GLIP-LIKE, PUTATIVE (AFU_ORTHOLOGUE AFUA_3G12920)-RELATED"/>
    <property type="match status" value="1"/>
</dbReference>
<reference evidence="1 2" key="1">
    <citation type="submission" date="2020-08" db="EMBL/GenBank/DDBJ databases">
        <title>Plant Genome Project.</title>
        <authorList>
            <person name="Zhang R.-G."/>
        </authorList>
    </citation>
    <scope>NUCLEOTIDE SEQUENCE [LARGE SCALE GENOMIC DNA]</scope>
    <source>
        <tissue evidence="1">Rhizome</tissue>
    </source>
</reference>
<gene>
    <name evidence="1" type="ORF">ZIOFF_059917</name>
</gene>
<name>A0A8J5FFX7_ZINOF</name>
<evidence type="ECO:0000313" key="1">
    <source>
        <dbReference type="EMBL" id="KAG6483275.1"/>
    </source>
</evidence>
<keyword evidence="2" id="KW-1185">Reference proteome</keyword>
<evidence type="ECO:0008006" key="3">
    <source>
        <dbReference type="Google" id="ProtNLM"/>
    </source>
</evidence>